<keyword evidence="2" id="KW-1185">Reference proteome</keyword>
<reference evidence="1 2" key="1">
    <citation type="journal article" date="2018" name="Mar. Genomics">
        <title>Complete genome sequence of Marinifilaceae bacterium strain SPP2, isolated from the Antarctic marine sediment.</title>
        <authorList>
            <person name="Watanabe M."/>
            <person name="Kojima H."/>
            <person name="Fukui M."/>
        </authorList>
    </citation>
    <scope>NUCLEOTIDE SEQUENCE [LARGE SCALE GENOMIC DNA]</scope>
    <source>
        <strain evidence="1 2">SPP2</strain>
    </source>
</reference>
<proteinExistence type="predicted"/>
<evidence type="ECO:0000313" key="2">
    <source>
        <dbReference type="Proteomes" id="UP000218267"/>
    </source>
</evidence>
<gene>
    <name evidence="1" type="ORF">ALGA_0412</name>
</gene>
<reference evidence="2" key="2">
    <citation type="journal article" date="2020" name="Antonie Van Leeuwenhoek">
        <title>Labilibaculum antarcticum sp. nov., a novel facultative anaerobic, psychrotorelant bacterium isolated from marine sediment of Antarctica.</title>
        <authorList>
            <person name="Watanabe M."/>
            <person name="Kojima H."/>
            <person name="Fukui M."/>
        </authorList>
    </citation>
    <scope>NUCLEOTIDE SEQUENCE [LARGE SCALE GENOMIC DNA]</scope>
    <source>
        <strain evidence="2">SPP2</strain>
    </source>
</reference>
<dbReference type="EMBL" id="AP018042">
    <property type="protein sequence ID" value="BAX78806.1"/>
    <property type="molecule type" value="Genomic_DNA"/>
</dbReference>
<dbReference type="KEGG" id="mbas:ALGA_0412"/>
<accession>A0A1Y1CEL9</accession>
<dbReference type="AlphaFoldDB" id="A0A1Y1CEL9"/>
<name>A0A1Y1CEL9_9BACT</name>
<dbReference type="Proteomes" id="UP000218267">
    <property type="component" value="Chromosome"/>
</dbReference>
<organism evidence="1 2">
    <name type="scientific">Labilibaculum antarcticum</name>
    <dbReference type="NCBI Taxonomy" id="1717717"/>
    <lineage>
        <taxon>Bacteria</taxon>
        <taxon>Pseudomonadati</taxon>
        <taxon>Bacteroidota</taxon>
        <taxon>Bacteroidia</taxon>
        <taxon>Marinilabiliales</taxon>
        <taxon>Marinifilaceae</taxon>
        <taxon>Labilibaculum</taxon>
    </lineage>
</organism>
<sequence>MYNSFFYEVKTFFIFISDQNHNLQPSISQIFKLSIVLFSLWTAEDRNFCGHFNSFEEDIGEMEDLIKNSSCKNAIEELQKRVDNSKVEILTIE</sequence>
<evidence type="ECO:0000313" key="1">
    <source>
        <dbReference type="EMBL" id="BAX78806.1"/>
    </source>
</evidence>
<protein>
    <submittedName>
        <fullName evidence="1">Uncharacterized protein</fullName>
    </submittedName>
</protein>